<dbReference type="PANTHER" id="PTHR11567:SF142">
    <property type="entry name" value="PHOSPHOGLYCERATE MUTASE-LIKE PROTEIN"/>
    <property type="match status" value="1"/>
</dbReference>
<accession>D6RLI2</accession>
<dbReference type="OrthoDB" id="258392at2759"/>
<dbReference type="GeneID" id="9378832"/>
<proteinExistence type="predicted"/>
<keyword evidence="3" id="KW-1185">Reference proteome</keyword>
<dbReference type="Proteomes" id="UP000001861">
    <property type="component" value="Unassembled WGS sequence"/>
</dbReference>
<comment type="caution">
    <text evidence="2">The sequence shown here is derived from an EMBL/GenBank/DDBJ whole genome shotgun (WGS) entry which is preliminary data.</text>
</comment>
<dbReference type="GO" id="GO:0016791">
    <property type="term" value="F:phosphatase activity"/>
    <property type="evidence" value="ECO:0007669"/>
    <property type="project" value="TreeGrafter"/>
</dbReference>
<reference evidence="2 3" key="1">
    <citation type="journal article" date="2010" name="Proc. Natl. Acad. Sci. U.S.A.">
        <title>Insights into evolution of multicellular fungi from the assembled chromosomes of the mushroom Coprinopsis cinerea (Coprinus cinereus).</title>
        <authorList>
            <person name="Stajich J.E."/>
            <person name="Wilke S.K."/>
            <person name="Ahren D."/>
            <person name="Au C.H."/>
            <person name="Birren B.W."/>
            <person name="Borodovsky M."/>
            <person name="Burns C."/>
            <person name="Canback B."/>
            <person name="Casselton L.A."/>
            <person name="Cheng C.K."/>
            <person name="Deng J."/>
            <person name="Dietrich F.S."/>
            <person name="Fargo D.C."/>
            <person name="Farman M.L."/>
            <person name="Gathman A.C."/>
            <person name="Goldberg J."/>
            <person name="Guigo R."/>
            <person name="Hoegger P.J."/>
            <person name="Hooker J.B."/>
            <person name="Huggins A."/>
            <person name="James T.Y."/>
            <person name="Kamada T."/>
            <person name="Kilaru S."/>
            <person name="Kodira C."/>
            <person name="Kues U."/>
            <person name="Kupfer D."/>
            <person name="Kwan H.S."/>
            <person name="Lomsadze A."/>
            <person name="Li W."/>
            <person name="Lilly W.W."/>
            <person name="Ma L.J."/>
            <person name="Mackey A.J."/>
            <person name="Manning G."/>
            <person name="Martin F."/>
            <person name="Muraguchi H."/>
            <person name="Natvig D.O."/>
            <person name="Palmerini H."/>
            <person name="Ramesh M.A."/>
            <person name="Rehmeyer C.J."/>
            <person name="Roe B.A."/>
            <person name="Shenoy N."/>
            <person name="Stanke M."/>
            <person name="Ter-Hovhannisyan V."/>
            <person name="Tunlid A."/>
            <person name="Velagapudi R."/>
            <person name="Vision T.J."/>
            <person name="Zeng Q."/>
            <person name="Zolan M.E."/>
            <person name="Pukkila P.J."/>
        </authorList>
    </citation>
    <scope>NUCLEOTIDE SEQUENCE [LARGE SCALE GENOMIC DNA]</scope>
    <source>
        <strain evidence="3">Okayama-7 / 130 / ATCC MYA-4618 / FGSC 9003</strain>
    </source>
</reference>
<dbReference type="InParanoid" id="D6RLI2"/>
<dbReference type="STRING" id="240176.D6RLI2"/>
<keyword evidence="1" id="KW-1133">Transmembrane helix</keyword>
<evidence type="ECO:0000256" key="1">
    <source>
        <dbReference type="SAM" id="Phobius"/>
    </source>
</evidence>
<dbReference type="KEGG" id="cci:CC1G_14100"/>
<dbReference type="RefSeq" id="XP_002911568.1">
    <property type="nucleotide sequence ID" value="XM_002911522.1"/>
</dbReference>
<dbReference type="PANTHER" id="PTHR11567">
    <property type="entry name" value="ACID PHOSPHATASE-RELATED"/>
    <property type="match status" value="1"/>
</dbReference>
<dbReference type="eggNOG" id="KOG3720">
    <property type="taxonomic scope" value="Eukaryota"/>
</dbReference>
<dbReference type="EMBL" id="AACS02000003">
    <property type="protein sequence ID" value="EFI28074.1"/>
    <property type="molecule type" value="Genomic_DNA"/>
</dbReference>
<dbReference type="HOGENOM" id="CLU_023111_2_1_1"/>
<dbReference type="InterPro" id="IPR050645">
    <property type="entry name" value="Histidine_acid_phosphatase"/>
</dbReference>
<dbReference type="InterPro" id="IPR029033">
    <property type="entry name" value="His_PPase_superfam"/>
</dbReference>
<evidence type="ECO:0000313" key="2">
    <source>
        <dbReference type="EMBL" id="EFI28074.1"/>
    </source>
</evidence>
<dbReference type="SUPFAM" id="SSF53254">
    <property type="entry name" value="Phosphoglycerate mutase-like"/>
    <property type="match status" value="1"/>
</dbReference>
<organism evidence="2 3">
    <name type="scientific">Coprinopsis cinerea (strain Okayama-7 / 130 / ATCC MYA-4618 / FGSC 9003)</name>
    <name type="common">Inky cap fungus</name>
    <name type="synonym">Hormographiella aspergillata</name>
    <dbReference type="NCBI Taxonomy" id="240176"/>
    <lineage>
        <taxon>Eukaryota</taxon>
        <taxon>Fungi</taxon>
        <taxon>Dikarya</taxon>
        <taxon>Basidiomycota</taxon>
        <taxon>Agaricomycotina</taxon>
        <taxon>Agaricomycetes</taxon>
        <taxon>Agaricomycetidae</taxon>
        <taxon>Agaricales</taxon>
        <taxon>Agaricineae</taxon>
        <taxon>Psathyrellaceae</taxon>
        <taxon>Coprinopsis</taxon>
    </lineage>
</organism>
<protein>
    <recommendedName>
        <fullName evidence="4">Testicular acid phosphatase</fullName>
    </recommendedName>
</protein>
<feature type="transmembrane region" description="Helical" evidence="1">
    <location>
        <begin position="361"/>
        <end position="381"/>
    </location>
</feature>
<gene>
    <name evidence="2" type="ORF">CC1G_14100</name>
</gene>
<dbReference type="OMA" id="REWAQAC"/>
<evidence type="ECO:0008006" key="4">
    <source>
        <dbReference type="Google" id="ProtNLM"/>
    </source>
</evidence>
<keyword evidence="1" id="KW-0472">Membrane</keyword>
<dbReference type="AlphaFoldDB" id="D6RLI2"/>
<evidence type="ECO:0000313" key="3">
    <source>
        <dbReference type="Proteomes" id="UP000001861"/>
    </source>
</evidence>
<sequence length="477" mass="52971">MLIQTVESFNLGANLRSTYFDPRSPSYIEGIRSDLVDNNEVKVRVKAGVEGTVVFDSAVALLQGLFPPNPNNKIKLANETTVVAPLGGYQYVPLETVEPGNDRSLESWTNCPAFEKHIKEFYASPDFKQKAKDAQTFFTAAKDYLFGRPATLENAWNIYDFINSELIHNKTFAHRLRPTFIEQARHWANYHEAGVFSDDDINGIGNIAGRTMLHSILSSLERISFNGDPLQFMLIQTTYQPFISLFKQTGISQKHPELAGIPDFNSAIAIELRRGSPPDVRDFLRFRFKNGTSGYWKDVHVFNHRADIPLTEFIYRAENAAITSNSQWRQVCSSQGVVSNFLSSVPLGFTDQPTVVNSQSAFTLAFAAVGLFALFTAAKLVKRARANKARQVKLEGDEVSQVVRIDYGSIPRSAAAVGGKSWYQPNRPYPAAAADSMVATTPVSPLSRSGASAVQNSAGEERVQASAYYPEHPRWII</sequence>
<name>D6RLI2_COPC7</name>
<dbReference type="Gene3D" id="3.40.50.1240">
    <property type="entry name" value="Phosphoglycerate mutase-like"/>
    <property type="match status" value="1"/>
</dbReference>
<dbReference type="VEuPathDB" id="FungiDB:CC1G_14100"/>
<keyword evidence="1" id="KW-0812">Transmembrane</keyword>